<dbReference type="OrthoDB" id="9785695at2"/>
<dbReference type="PANTHER" id="PTHR20854">
    <property type="entry name" value="INOSITOL MONOPHOSPHATASE"/>
    <property type="match status" value="1"/>
</dbReference>
<feature type="binding site" evidence="4">
    <location>
        <position position="81"/>
    </location>
    <ligand>
        <name>Mg(2+)</name>
        <dbReference type="ChEBI" id="CHEBI:18420"/>
        <label>1</label>
        <note>catalytic</note>
    </ligand>
</feature>
<keyword evidence="6" id="KW-1185">Reference proteome</keyword>
<feature type="binding site" evidence="4">
    <location>
        <position position="201"/>
    </location>
    <ligand>
        <name>Mg(2+)</name>
        <dbReference type="ChEBI" id="CHEBI:18420"/>
        <label>1</label>
        <note>catalytic</note>
    </ligand>
</feature>
<dbReference type="GO" id="GO:0046854">
    <property type="term" value="P:phosphatidylinositol phosphate biosynthetic process"/>
    <property type="evidence" value="ECO:0007669"/>
    <property type="project" value="InterPro"/>
</dbReference>
<comment type="similarity">
    <text evidence="1">Belongs to the inositol monophosphatase superfamily.</text>
</comment>
<dbReference type="Gene3D" id="3.40.190.80">
    <property type="match status" value="1"/>
</dbReference>
<dbReference type="PRINTS" id="PR00377">
    <property type="entry name" value="IMPHPHTASES"/>
</dbReference>
<organism evidence="5 6">
    <name type="scientific">Novosphingobium sediminis</name>
    <dbReference type="NCBI Taxonomy" id="707214"/>
    <lineage>
        <taxon>Bacteria</taxon>
        <taxon>Pseudomonadati</taxon>
        <taxon>Pseudomonadota</taxon>
        <taxon>Alphaproteobacteria</taxon>
        <taxon>Sphingomonadales</taxon>
        <taxon>Sphingomonadaceae</taxon>
        <taxon>Novosphingobium</taxon>
    </lineage>
</organism>
<evidence type="ECO:0000313" key="6">
    <source>
        <dbReference type="Proteomes" id="UP000321464"/>
    </source>
</evidence>
<dbReference type="AlphaFoldDB" id="A0A512AIX0"/>
<sequence>MNPTLARLTAHVAEAAAMASGARPQAIEQKSLHDFVTDMDRRLEDHLRGVLEPLFGVPVLGEESIAEDEILPPRAVVVDPLDGTSNWIAGLPFAAVSVAYIENGESLLGAVVAIGSGTVYAAEAGKGAWRDGERLALAGTAPQSLMGLSTGLLDVLDGSDGFRAMRRFGKLRNFGSQALQLCAVAQGALALNASIEARLWDDAAGRLIASEAGAVYRAMVDGADAARPAAKQRCLAVHPAIADEVAAILTPFLRSSRS</sequence>
<dbReference type="GO" id="GO:0007165">
    <property type="term" value="P:signal transduction"/>
    <property type="evidence" value="ECO:0007669"/>
    <property type="project" value="TreeGrafter"/>
</dbReference>
<evidence type="ECO:0000256" key="1">
    <source>
        <dbReference type="ARBA" id="ARBA00009759"/>
    </source>
</evidence>
<dbReference type="GO" id="GO:0008934">
    <property type="term" value="F:inositol monophosphate 1-phosphatase activity"/>
    <property type="evidence" value="ECO:0007669"/>
    <property type="project" value="TreeGrafter"/>
</dbReference>
<dbReference type="PANTHER" id="PTHR20854:SF4">
    <property type="entry name" value="INOSITOL-1-MONOPHOSPHATASE-RELATED"/>
    <property type="match status" value="1"/>
</dbReference>
<dbReference type="SUPFAM" id="SSF56655">
    <property type="entry name" value="Carbohydrate phosphatase"/>
    <property type="match status" value="1"/>
</dbReference>
<feature type="binding site" evidence="4">
    <location>
        <position position="79"/>
    </location>
    <ligand>
        <name>Mg(2+)</name>
        <dbReference type="ChEBI" id="CHEBI:18420"/>
        <label>1</label>
        <note>catalytic</note>
    </ligand>
</feature>
<proteinExistence type="inferred from homology"/>
<comment type="caution">
    <text evidence="5">The sequence shown here is derived from an EMBL/GenBank/DDBJ whole genome shotgun (WGS) entry which is preliminary data.</text>
</comment>
<dbReference type="InterPro" id="IPR000760">
    <property type="entry name" value="Inositol_monophosphatase-like"/>
</dbReference>
<dbReference type="PROSITE" id="PS00630">
    <property type="entry name" value="IMP_2"/>
    <property type="match status" value="1"/>
</dbReference>
<evidence type="ECO:0000313" key="5">
    <source>
        <dbReference type="EMBL" id="GEN99631.1"/>
    </source>
</evidence>
<dbReference type="Pfam" id="PF00459">
    <property type="entry name" value="Inositol_P"/>
    <property type="match status" value="1"/>
</dbReference>
<dbReference type="Proteomes" id="UP000321464">
    <property type="component" value="Unassembled WGS sequence"/>
</dbReference>
<dbReference type="GO" id="GO:0006020">
    <property type="term" value="P:inositol metabolic process"/>
    <property type="evidence" value="ECO:0007669"/>
    <property type="project" value="TreeGrafter"/>
</dbReference>
<dbReference type="GO" id="GO:0046872">
    <property type="term" value="F:metal ion binding"/>
    <property type="evidence" value="ECO:0007669"/>
    <property type="project" value="UniProtKB-KW"/>
</dbReference>
<dbReference type="CDD" id="cd01637">
    <property type="entry name" value="IMPase_like"/>
    <property type="match status" value="1"/>
</dbReference>
<evidence type="ECO:0000256" key="2">
    <source>
        <dbReference type="ARBA" id="ARBA00022723"/>
    </source>
</evidence>
<reference evidence="5 6" key="1">
    <citation type="submission" date="2019-07" db="EMBL/GenBank/DDBJ databases">
        <title>Whole genome shotgun sequence of Novosphingobium sediminis NBRC 106119.</title>
        <authorList>
            <person name="Hosoyama A."/>
            <person name="Uohara A."/>
            <person name="Ohji S."/>
            <person name="Ichikawa N."/>
        </authorList>
    </citation>
    <scope>NUCLEOTIDE SEQUENCE [LARGE SCALE GENOMIC DNA]</scope>
    <source>
        <strain evidence="5 6">NBRC 106119</strain>
    </source>
</reference>
<evidence type="ECO:0000256" key="4">
    <source>
        <dbReference type="PIRSR" id="PIRSR600760-2"/>
    </source>
</evidence>
<evidence type="ECO:0000256" key="3">
    <source>
        <dbReference type="ARBA" id="ARBA00022842"/>
    </source>
</evidence>
<feature type="binding site" evidence="4">
    <location>
        <position position="62"/>
    </location>
    <ligand>
        <name>Mg(2+)</name>
        <dbReference type="ChEBI" id="CHEBI:18420"/>
        <label>1</label>
        <note>catalytic</note>
    </ligand>
</feature>
<dbReference type="Gene3D" id="3.30.540.10">
    <property type="entry name" value="Fructose-1,6-Bisphosphatase, subunit A, domain 1"/>
    <property type="match status" value="1"/>
</dbReference>
<feature type="binding site" evidence="4">
    <location>
        <position position="82"/>
    </location>
    <ligand>
        <name>Mg(2+)</name>
        <dbReference type="ChEBI" id="CHEBI:18420"/>
        <label>1</label>
        <note>catalytic</note>
    </ligand>
</feature>
<dbReference type="EMBL" id="BJYR01000010">
    <property type="protein sequence ID" value="GEN99631.1"/>
    <property type="molecule type" value="Genomic_DNA"/>
</dbReference>
<accession>A0A512AIX0</accession>
<comment type="cofactor">
    <cofactor evidence="4">
        <name>Mg(2+)</name>
        <dbReference type="ChEBI" id="CHEBI:18420"/>
    </cofactor>
</comment>
<dbReference type="InterPro" id="IPR020550">
    <property type="entry name" value="Inositol_monophosphatase_CS"/>
</dbReference>
<keyword evidence="3 4" id="KW-0460">Magnesium</keyword>
<keyword evidence="2 4" id="KW-0479">Metal-binding</keyword>
<dbReference type="RefSeq" id="WP_147158988.1">
    <property type="nucleotide sequence ID" value="NZ_BJYR01000010.1"/>
</dbReference>
<gene>
    <name evidence="5" type="primary">suhB</name>
    <name evidence="5" type="ORF">NSE01_14640</name>
</gene>
<protein>
    <submittedName>
        <fullName evidence="5">Inositol monophosphatase</fullName>
    </submittedName>
</protein>
<name>A0A512AIX0_9SPHN</name>